<dbReference type="InterPro" id="IPR024923">
    <property type="entry name" value="PG_synth_SpoVB"/>
</dbReference>
<dbReference type="AlphaFoldDB" id="A0A511J0K9"/>
<evidence type="ECO:0000256" key="4">
    <source>
        <dbReference type="ARBA" id="ARBA00022989"/>
    </source>
</evidence>
<feature type="transmembrane region" description="Helical" evidence="6">
    <location>
        <begin position="88"/>
        <end position="110"/>
    </location>
</feature>
<reference evidence="7 8" key="1">
    <citation type="submission" date="2019-07" db="EMBL/GenBank/DDBJ databases">
        <title>Whole genome shotgun sequence of Enterococcus villorum NBRC 100699.</title>
        <authorList>
            <person name="Hosoyama A."/>
            <person name="Uohara A."/>
            <person name="Ohji S."/>
            <person name="Ichikawa N."/>
        </authorList>
    </citation>
    <scope>NUCLEOTIDE SEQUENCE [LARGE SCALE GENOMIC DNA]</scope>
    <source>
        <strain evidence="7 8">NBRC 100699</strain>
    </source>
</reference>
<sequence length="533" mass="59748">MDHKEMRRVMHGAFILTIASFIAKVLSALYRIPLQNLVGDEGFYVYQQVYPIYGIAMTLALSGLPQFISKYVAERKDPVKRKEALQMLYPLVFWTGLLLWLFVFLFSHWIALMMGDQQLKPLIQIVSFTFLLMPGLSFYRGNFQGRFLMEPTAVSQVVEQFVRVSIIVFSAFAFRLFGWSVYQTGTAAMSGAVIGGLCAYGVLRYYEQKIHGGTLSFRHFSILKRSSKRLIRRFLIEGGLVSIYSGLLIFFQLIDSFFVKNALQVYGLSEHSAKIAKGVYDRGQPLVQLGLVIATALSATFLPALTRYLVNAVQSQFLKTAKIYLRLTTTLALAATVGLAMLLPYINYALFKDYAGNAALVLFVFSIALTAVIQTYQSIAQSKNSFRPSLKAAGWGLFVKALATPLLTGYLGTVGASVSTLLGLAVTLGYFVHAETSEINQFWKERSFGKKLAQCLGWMILSLFLYYGVLTFLFGPVAHRSTAFFASLAGVGIGVFVFINAVIWTKLFTIREWLMLPFGKKILRWNKQIKNKK</sequence>
<evidence type="ECO:0000256" key="5">
    <source>
        <dbReference type="ARBA" id="ARBA00023136"/>
    </source>
</evidence>
<dbReference type="PANTHER" id="PTHR30250">
    <property type="entry name" value="PST FAMILY PREDICTED COLANIC ACID TRANSPORTER"/>
    <property type="match status" value="1"/>
</dbReference>
<keyword evidence="4 6" id="KW-1133">Transmembrane helix</keyword>
<evidence type="ECO:0000256" key="1">
    <source>
        <dbReference type="ARBA" id="ARBA00004651"/>
    </source>
</evidence>
<evidence type="ECO:0000256" key="6">
    <source>
        <dbReference type="SAM" id="Phobius"/>
    </source>
</evidence>
<accession>A0A511J0K9</accession>
<dbReference type="Pfam" id="PF01943">
    <property type="entry name" value="Polysacc_synt"/>
    <property type="match status" value="1"/>
</dbReference>
<evidence type="ECO:0000313" key="8">
    <source>
        <dbReference type="Proteomes" id="UP000321830"/>
    </source>
</evidence>
<feature type="transmembrane region" description="Helical" evidence="6">
    <location>
        <begin position="483"/>
        <end position="505"/>
    </location>
</feature>
<evidence type="ECO:0000256" key="2">
    <source>
        <dbReference type="ARBA" id="ARBA00022475"/>
    </source>
</evidence>
<dbReference type="PANTHER" id="PTHR30250:SF29">
    <property type="entry name" value="POLYSACCHARIDE BIOSYNTHESIS PROTEIN C-TERMINAL DOMAIN-CONTAINING PROTEIN"/>
    <property type="match status" value="1"/>
</dbReference>
<keyword evidence="3 6" id="KW-0812">Transmembrane</keyword>
<feature type="transmembrane region" description="Helical" evidence="6">
    <location>
        <begin position="122"/>
        <end position="140"/>
    </location>
</feature>
<name>A0A511J0K9_9ENTE</name>
<feature type="transmembrane region" description="Helical" evidence="6">
    <location>
        <begin position="358"/>
        <end position="376"/>
    </location>
</feature>
<feature type="transmembrane region" description="Helical" evidence="6">
    <location>
        <begin position="50"/>
        <end position="68"/>
    </location>
</feature>
<feature type="transmembrane region" description="Helical" evidence="6">
    <location>
        <begin position="455"/>
        <end position="477"/>
    </location>
</feature>
<comment type="subcellular location">
    <subcellularLocation>
        <location evidence="1">Cell membrane</location>
        <topology evidence="1">Multi-pass membrane protein</topology>
    </subcellularLocation>
</comment>
<comment type="caution">
    <text evidence="7">The sequence shown here is derived from an EMBL/GenBank/DDBJ whole genome shotgun (WGS) entry which is preliminary data.</text>
</comment>
<keyword evidence="2" id="KW-1003">Cell membrane</keyword>
<dbReference type="Proteomes" id="UP000321830">
    <property type="component" value="Unassembled WGS sequence"/>
</dbReference>
<feature type="transmembrane region" description="Helical" evidence="6">
    <location>
        <begin position="414"/>
        <end position="434"/>
    </location>
</feature>
<feature type="transmembrane region" description="Helical" evidence="6">
    <location>
        <begin position="234"/>
        <end position="254"/>
    </location>
</feature>
<dbReference type="EMBL" id="BJWF01000006">
    <property type="protein sequence ID" value="GEL91542.1"/>
    <property type="molecule type" value="Genomic_DNA"/>
</dbReference>
<feature type="transmembrane region" description="Helical" evidence="6">
    <location>
        <begin position="323"/>
        <end position="346"/>
    </location>
</feature>
<dbReference type="RefSeq" id="WP_010750183.1">
    <property type="nucleotide sequence ID" value="NZ_BJWF01000006.1"/>
</dbReference>
<feature type="transmembrane region" description="Helical" evidence="6">
    <location>
        <begin position="388"/>
        <end position="408"/>
    </location>
</feature>
<feature type="transmembrane region" description="Helical" evidence="6">
    <location>
        <begin position="12"/>
        <end position="30"/>
    </location>
</feature>
<gene>
    <name evidence="7" type="ORF">EVI01_08790</name>
</gene>
<protein>
    <submittedName>
        <fullName evidence="7">Polysaccharide biosynthesis protein</fullName>
    </submittedName>
</protein>
<dbReference type="InterPro" id="IPR050833">
    <property type="entry name" value="Poly_Biosynth_Transport"/>
</dbReference>
<feature type="transmembrane region" description="Helical" evidence="6">
    <location>
        <begin position="161"/>
        <end position="182"/>
    </location>
</feature>
<dbReference type="GO" id="GO:0005886">
    <property type="term" value="C:plasma membrane"/>
    <property type="evidence" value="ECO:0007669"/>
    <property type="project" value="UniProtKB-SubCell"/>
</dbReference>
<organism evidence="7 8">
    <name type="scientific">Enterococcus villorum</name>
    <dbReference type="NCBI Taxonomy" id="112904"/>
    <lineage>
        <taxon>Bacteria</taxon>
        <taxon>Bacillati</taxon>
        <taxon>Bacillota</taxon>
        <taxon>Bacilli</taxon>
        <taxon>Lactobacillales</taxon>
        <taxon>Enterococcaceae</taxon>
        <taxon>Enterococcus</taxon>
    </lineage>
</organism>
<evidence type="ECO:0000313" key="7">
    <source>
        <dbReference type="EMBL" id="GEL91542.1"/>
    </source>
</evidence>
<dbReference type="InterPro" id="IPR002797">
    <property type="entry name" value="Polysacc_synth"/>
</dbReference>
<dbReference type="CDD" id="cd13124">
    <property type="entry name" value="MATE_SpoVB_like"/>
    <property type="match status" value="1"/>
</dbReference>
<feature type="transmembrane region" description="Helical" evidence="6">
    <location>
        <begin position="289"/>
        <end position="311"/>
    </location>
</feature>
<keyword evidence="5 6" id="KW-0472">Membrane</keyword>
<feature type="transmembrane region" description="Helical" evidence="6">
    <location>
        <begin position="188"/>
        <end position="206"/>
    </location>
</feature>
<proteinExistence type="predicted"/>
<evidence type="ECO:0000256" key="3">
    <source>
        <dbReference type="ARBA" id="ARBA00022692"/>
    </source>
</evidence>